<protein>
    <recommendedName>
        <fullName evidence="4">Lipoprotein</fullName>
    </recommendedName>
</protein>
<evidence type="ECO:0000313" key="2">
    <source>
        <dbReference type="EMBL" id="KPL91333.1"/>
    </source>
</evidence>
<sequence>MRQRWQLGYGLLFALLAGCGEIAAVSFADACQASNNGQRIRTEGYLVVGLSIFCSNISSSTVQCGLDFVAEPSQNEGFTADINEGTGKNQIVVPEDYTKETIVVHDAAGAVVKLGEKVQLEGTMLVGEACLIKVETIIRLP</sequence>
<organism evidence="2 3">
    <name type="scientific">Herpetosiphon geysericola</name>
    <dbReference type="NCBI Taxonomy" id="70996"/>
    <lineage>
        <taxon>Bacteria</taxon>
        <taxon>Bacillati</taxon>
        <taxon>Chloroflexota</taxon>
        <taxon>Chloroflexia</taxon>
        <taxon>Herpetosiphonales</taxon>
        <taxon>Herpetosiphonaceae</taxon>
        <taxon>Herpetosiphon</taxon>
    </lineage>
</organism>
<name>A0A0P6Y540_9CHLR</name>
<dbReference type="OrthoDB" id="9834326at2"/>
<evidence type="ECO:0000256" key="1">
    <source>
        <dbReference type="SAM" id="SignalP"/>
    </source>
</evidence>
<dbReference type="AlphaFoldDB" id="A0A0P6Y540"/>
<reference evidence="2 3" key="1">
    <citation type="submission" date="2015-07" db="EMBL/GenBank/DDBJ databases">
        <title>Whole genome sequence of Herpetosiphon geysericola DSM 7119.</title>
        <authorList>
            <person name="Hemp J."/>
            <person name="Ward L.M."/>
            <person name="Pace L.A."/>
            <person name="Fischer W.W."/>
        </authorList>
    </citation>
    <scope>NUCLEOTIDE SEQUENCE [LARGE SCALE GENOMIC DNA]</scope>
    <source>
        <strain evidence="2 3">DSM 7119</strain>
    </source>
</reference>
<keyword evidence="1" id="KW-0732">Signal</keyword>
<evidence type="ECO:0008006" key="4">
    <source>
        <dbReference type="Google" id="ProtNLM"/>
    </source>
</evidence>
<dbReference type="Proteomes" id="UP000050277">
    <property type="component" value="Unassembled WGS sequence"/>
</dbReference>
<feature type="signal peptide" evidence="1">
    <location>
        <begin position="1"/>
        <end position="23"/>
    </location>
</feature>
<evidence type="ECO:0000313" key="3">
    <source>
        <dbReference type="Proteomes" id="UP000050277"/>
    </source>
</evidence>
<comment type="caution">
    <text evidence="2">The sequence shown here is derived from an EMBL/GenBank/DDBJ whole genome shotgun (WGS) entry which is preliminary data.</text>
</comment>
<dbReference type="EMBL" id="LGKP01000006">
    <property type="protein sequence ID" value="KPL91333.1"/>
    <property type="molecule type" value="Genomic_DNA"/>
</dbReference>
<keyword evidence="3" id="KW-1185">Reference proteome</keyword>
<dbReference type="PROSITE" id="PS51257">
    <property type="entry name" value="PROKAR_LIPOPROTEIN"/>
    <property type="match status" value="1"/>
</dbReference>
<dbReference type="RefSeq" id="WP_054532858.1">
    <property type="nucleotide sequence ID" value="NZ_LGKP01000006.1"/>
</dbReference>
<gene>
    <name evidence="2" type="ORF">SE18_02595</name>
</gene>
<proteinExistence type="predicted"/>
<feature type="chain" id="PRO_5006133386" description="Lipoprotein" evidence="1">
    <location>
        <begin position="24"/>
        <end position="141"/>
    </location>
</feature>
<accession>A0A0P6Y540</accession>